<name>A0A367JJ86_RHIST</name>
<dbReference type="GO" id="GO:0020037">
    <property type="term" value="F:heme binding"/>
    <property type="evidence" value="ECO:0007669"/>
    <property type="project" value="InterPro"/>
</dbReference>
<evidence type="ECO:0000256" key="2">
    <source>
        <dbReference type="ARBA" id="ARBA00023002"/>
    </source>
</evidence>
<dbReference type="OrthoDB" id="1103324at2759"/>
<comment type="cofactor">
    <cofactor evidence="4">
        <name>heme</name>
        <dbReference type="ChEBI" id="CHEBI:30413"/>
    </cofactor>
</comment>
<proteinExistence type="inferred from homology"/>
<dbReference type="EMBL" id="PJQM01003233">
    <property type="protein sequence ID" value="RCH90003.1"/>
    <property type="molecule type" value="Genomic_DNA"/>
</dbReference>
<evidence type="ECO:0008006" key="8">
    <source>
        <dbReference type="Google" id="ProtNLM"/>
    </source>
</evidence>
<dbReference type="STRING" id="4846.A0A367JJ86"/>
<keyword evidence="2 5" id="KW-0560">Oxidoreductase</keyword>
<dbReference type="PANTHER" id="PTHR46300:SF11">
    <property type="entry name" value="OXIDOREDUCTASE, PUTATIVE-RELATED"/>
    <property type="match status" value="1"/>
</dbReference>
<dbReference type="Gene3D" id="1.10.630.10">
    <property type="entry name" value="Cytochrome P450"/>
    <property type="match status" value="1"/>
</dbReference>
<evidence type="ECO:0000256" key="1">
    <source>
        <dbReference type="ARBA" id="ARBA00022723"/>
    </source>
</evidence>
<dbReference type="InterPro" id="IPR002401">
    <property type="entry name" value="Cyt_P450_E_grp-I"/>
</dbReference>
<dbReference type="PANTHER" id="PTHR46300">
    <property type="entry name" value="P450, PUTATIVE (EUROFUNG)-RELATED-RELATED"/>
    <property type="match status" value="1"/>
</dbReference>
<dbReference type="SUPFAM" id="SSF48264">
    <property type="entry name" value="Cytochrome P450"/>
    <property type="match status" value="1"/>
</dbReference>
<comment type="caution">
    <text evidence="6">The sequence shown here is derived from an EMBL/GenBank/DDBJ whole genome shotgun (WGS) entry which is preliminary data.</text>
</comment>
<accession>A0A367JJ86</accession>
<dbReference type="GO" id="GO:0004497">
    <property type="term" value="F:monooxygenase activity"/>
    <property type="evidence" value="ECO:0007669"/>
    <property type="project" value="UniProtKB-KW"/>
</dbReference>
<dbReference type="PROSITE" id="PS00086">
    <property type="entry name" value="CYTOCHROME_P450"/>
    <property type="match status" value="1"/>
</dbReference>
<evidence type="ECO:0000313" key="6">
    <source>
        <dbReference type="EMBL" id="RCH90003.1"/>
    </source>
</evidence>
<keyword evidence="5" id="KW-0503">Monooxygenase</keyword>
<dbReference type="InterPro" id="IPR017972">
    <property type="entry name" value="Cyt_P450_CS"/>
</dbReference>
<dbReference type="InterPro" id="IPR001128">
    <property type="entry name" value="Cyt_P450"/>
</dbReference>
<keyword evidence="1 4" id="KW-0479">Metal-binding</keyword>
<evidence type="ECO:0000256" key="5">
    <source>
        <dbReference type="RuleBase" id="RU000461"/>
    </source>
</evidence>
<keyword evidence="7" id="KW-1185">Reference proteome</keyword>
<protein>
    <recommendedName>
        <fullName evidence="8">Cytochrome P450-dit2</fullName>
    </recommendedName>
</protein>
<evidence type="ECO:0000256" key="3">
    <source>
        <dbReference type="ARBA" id="ARBA00023004"/>
    </source>
</evidence>
<evidence type="ECO:0000313" key="7">
    <source>
        <dbReference type="Proteomes" id="UP000253551"/>
    </source>
</evidence>
<dbReference type="InterPro" id="IPR036396">
    <property type="entry name" value="Cyt_P450_sf"/>
</dbReference>
<comment type="similarity">
    <text evidence="5">Belongs to the cytochrome P450 family.</text>
</comment>
<gene>
    <name evidence="6" type="ORF">CU098_008248</name>
</gene>
<reference evidence="6 7" key="1">
    <citation type="journal article" date="2018" name="G3 (Bethesda)">
        <title>Phylogenetic and Phylogenomic Definition of Rhizopus Species.</title>
        <authorList>
            <person name="Gryganskyi A.P."/>
            <person name="Golan J."/>
            <person name="Dolatabadi S."/>
            <person name="Mondo S."/>
            <person name="Robb S."/>
            <person name="Idnurm A."/>
            <person name="Muszewska A."/>
            <person name="Steczkiewicz K."/>
            <person name="Masonjones S."/>
            <person name="Liao H.L."/>
            <person name="Gajdeczka M.T."/>
            <person name="Anike F."/>
            <person name="Vuek A."/>
            <person name="Anishchenko I.M."/>
            <person name="Voigt K."/>
            <person name="de Hoog G.S."/>
            <person name="Smith M.E."/>
            <person name="Heitman J."/>
            <person name="Vilgalys R."/>
            <person name="Stajich J.E."/>
        </authorList>
    </citation>
    <scope>NUCLEOTIDE SEQUENCE [LARGE SCALE GENOMIC DNA]</scope>
    <source>
        <strain evidence="6 7">LSU 92-RS-03</strain>
    </source>
</reference>
<evidence type="ECO:0000256" key="4">
    <source>
        <dbReference type="PIRSR" id="PIRSR602401-1"/>
    </source>
</evidence>
<dbReference type="AlphaFoldDB" id="A0A367JJ86"/>
<dbReference type="Proteomes" id="UP000253551">
    <property type="component" value="Unassembled WGS sequence"/>
</dbReference>
<keyword evidence="3 4" id="KW-0408">Iron</keyword>
<keyword evidence="4 5" id="KW-0349">Heme</keyword>
<dbReference type="GO" id="GO:0016705">
    <property type="term" value="F:oxidoreductase activity, acting on paired donors, with incorporation or reduction of molecular oxygen"/>
    <property type="evidence" value="ECO:0007669"/>
    <property type="project" value="InterPro"/>
</dbReference>
<organism evidence="6 7">
    <name type="scientific">Rhizopus stolonifer</name>
    <name type="common">Rhizopus nigricans</name>
    <dbReference type="NCBI Taxonomy" id="4846"/>
    <lineage>
        <taxon>Eukaryota</taxon>
        <taxon>Fungi</taxon>
        <taxon>Fungi incertae sedis</taxon>
        <taxon>Mucoromycota</taxon>
        <taxon>Mucoromycotina</taxon>
        <taxon>Mucoromycetes</taxon>
        <taxon>Mucorales</taxon>
        <taxon>Mucorineae</taxon>
        <taxon>Rhizopodaceae</taxon>
        <taxon>Rhizopus</taxon>
    </lineage>
</organism>
<dbReference type="GO" id="GO:0005506">
    <property type="term" value="F:iron ion binding"/>
    <property type="evidence" value="ECO:0007669"/>
    <property type="project" value="InterPro"/>
</dbReference>
<dbReference type="Pfam" id="PF00067">
    <property type="entry name" value="p450"/>
    <property type="match status" value="1"/>
</dbReference>
<dbReference type="PRINTS" id="PR00463">
    <property type="entry name" value="EP450I"/>
</dbReference>
<feature type="binding site" description="axial binding residue" evidence="4">
    <location>
        <position position="441"/>
    </location>
    <ligand>
        <name>heme</name>
        <dbReference type="ChEBI" id="CHEBI:30413"/>
    </ligand>
    <ligandPart>
        <name>Fe</name>
        <dbReference type="ChEBI" id="CHEBI:18248"/>
    </ligandPart>
</feature>
<sequence>MSIFHRIDKRISLGAAVFLVAYWFLSKEKKEKRGIPTPKGAYFYLGHLPLIGSSPSAKVKEWHDQLGPIFGIKMGVQRWVFVSDPEMAHDLFVTRGASTSSRPYFTFGNGVHAPDNRGVIFADYSRSWKNARSAVLNILSPKSVDSLRPTLELETKRGVDLMMTGDEILPLEYTRLIALNIALATIFGLEGAESIEAKVYREVIGNLEETGQFSSATSDIRSFLPAFAFLDVIFRSKAKMHSFVEKKSRPLYRRLIGLARENDQPSLIQKLDEIKESLEIDEQNILSLSNELVVASVDTISLEMAWTMAILCKYPEYQKKVMTDIDEFRETNGRLPSFDERDQVVYLTAFIKECFRFRSSAHVGLPHRVSEDIVYKDYVIPKDTILFNNGHASNHNSQRFQNPEKFIPERYMGDTRSLYASSNGNIQSRELFSFGWGRRICPGIYLIYL</sequence>
<dbReference type="InterPro" id="IPR050364">
    <property type="entry name" value="Cytochrome_P450_fung"/>
</dbReference>